<evidence type="ECO:0000313" key="2">
    <source>
        <dbReference type="EMBL" id="ETM97324.1"/>
    </source>
</evidence>
<proteinExistence type="predicted"/>
<name>W2PBH3_PHYN3</name>
<feature type="compositionally biased region" description="Basic residues" evidence="1">
    <location>
        <begin position="85"/>
        <end position="99"/>
    </location>
</feature>
<feature type="compositionally biased region" description="Basic and acidic residues" evidence="1">
    <location>
        <begin position="52"/>
        <end position="61"/>
    </location>
</feature>
<dbReference type="VEuPathDB" id="FungiDB:PPTG_25005"/>
<feature type="region of interest" description="Disordered" evidence="1">
    <location>
        <begin position="1"/>
        <end position="26"/>
    </location>
</feature>
<feature type="region of interest" description="Disordered" evidence="1">
    <location>
        <begin position="49"/>
        <end position="99"/>
    </location>
</feature>
<dbReference type="AlphaFoldDB" id="W2PBH3"/>
<protein>
    <submittedName>
        <fullName evidence="2">Uncharacterized protein</fullName>
    </submittedName>
</protein>
<feature type="compositionally biased region" description="Polar residues" evidence="1">
    <location>
        <begin position="12"/>
        <end position="22"/>
    </location>
</feature>
<dbReference type="EMBL" id="KI670083">
    <property type="protein sequence ID" value="ETM97324.1"/>
    <property type="molecule type" value="Genomic_DNA"/>
</dbReference>
<reference evidence="2 3" key="2">
    <citation type="submission" date="2013-11" db="EMBL/GenBank/DDBJ databases">
        <title>The Genome Sequence of Phytophthora parasitica INRA-310.</title>
        <authorList>
            <consortium name="The Broad Institute Genomics Platform"/>
            <person name="Russ C."/>
            <person name="Tyler B."/>
            <person name="Panabieres F."/>
            <person name="Shan W."/>
            <person name="Tripathy S."/>
            <person name="Grunwald N."/>
            <person name="Machado M."/>
            <person name="Johnson C.S."/>
            <person name="Arredondo F."/>
            <person name="Hong C."/>
            <person name="Coffey M."/>
            <person name="Young S.K."/>
            <person name="Zeng Q."/>
            <person name="Gargeya S."/>
            <person name="Fitzgerald M."/>
            <person name="Abouelleil A."/>
            <person name="Alvarado L."/>
            <person name="Chapman S.B."/>
            <person name="Gainer-Dewar J."/>
            <person name="Goldberg J."/>
            <person name="Griggs A."/>
            <person name="Gujja S."/>
            <person name="Hansen M."/>
            <person name="Howarth C."/>
            <person name="Imamovic A."/>
            <person name="Ireland A."/>
            <person name="Larimer J."/>
            <person name="McCowan C."/>
            <person name="Murphy C."/>
            <person name="Pearson M."/>
            <person name="Poon T.W."/>
            <person name="Priest M."/>
            <person name="Roberts A."/>
            <person name="Saif S."/>
            <person name="Shea T."/>
            <person name="Sykes S."/>
            <person name="Wortman J."/>
            <person name="Nusbaum C."/>
            <person name="Birren B."/>
        </authorList>
    </citation>
    <scope>NUCLEOTIDE SEQUENCE [LARGE SCALE GENOMIC DNA]</scope>
    <source>
        <strain evidence="2 3">INRA-310</strain>
    </source>
</reference>
<accession>W2PBH3</accession>
<feature type="non-terminal residue" evidence="2">
    <location>
        <position position="1"/>
    </location>
</feature>
<evidence type="ECO:0000256" key="1">
    <source>
        <dbReference type="SAM" id="MobiDB-lite"/>
    </source>
</evidence>
<dbReference type="RefSeq" id="XP_008917378.1">
    <property type="nucleotide sequence ID" value="XM_008919130.1"/>
</dbReference>
<sequence length="99" mass="10704">VTDGSSDGEPIPQTQKAEISTVDSEEVLSVEDNANQQQPLKRLVLQVSVDPNKAEHGRLEQADTPTPPGSDGPARQVDIINVPKPKTKGKTRSNPKQLR</sequence>
<organism evidence="2 3">
    <name type="scientific">Phytophthora nicotianae (strain INRA-310)</name>
    <name type="common">Phytophthora parasitica</name>
    <dbReference type="NCBI Taxonomy" id="761204"/>
    <lineage>
        <taxon>Eukaryota</taxon>
        <taxon>Sar</taxon>
        <taxon>Stramenopiles</taxon>
        <taxon>Oomycota</taxon>
        <taxon>Peronosporomycetes</taxon>
        <taxon>Peronosporales</taxon>
        <taxon>Peronosporaceae</taxon>
        <taxon>Phytophthora</taxon>
    </lineage>
</organism>
<evidence type="ECO:0000313" key="3">
    <source>
        <dbReference type="Proteomes" id="UP000018817"/>
    </source>
</evidence>
<gene>
    <name evidence="2" type="ORF">PPTG_25005</name>
</gene>
<reference evidence="3" key="1">
    <citation type="submission" date="2011-12" db="EMBL/GenBank/DDBJ databases">
        <authorList>
            <consortium name="The Broad Institute Genome Sequencing Platform"/>
            <person name="Russ C."/>
            <person name="Tyler B."/>
            <person name="Panabieres F."/>
            <person name="Shan W."/>
            <person name="Tripathy S."/>
            <person name="Grunwald N."/>
            <person name="Machado M."/>
            <person name="Young S.K."/>
            <person name="Zeng Q."/>
            <person name="Gargeya S."/>
            <person name="Fitzgerald M."/>
            <person name="Haas B."/>
            <person name="Abouelleil A."/>
            <person name="Alvarado L."/>
            <person name="Arachchi H.M."/>
            <person name="Berlin A."/>
            <person name="Chapman S.B."/>
            <person name="Gearin G."/>
            <person name="Goldberg J."/>
            <person name="Griggs A."/>
            <person name="Gujja S."/>
            <person name="Hansen M."/>
            <person name="Heiman D."/>
            <person name="Howarth C."/>
            <person name="Larimer J."/>
            <person name="Lui A."/>
            <person name="MacDonald P.J.P."/>
            <person name="McCowen C."/>
            <person name="Montmayeur A."/>
            <person name="Murphy C."/>
            <person name="Neiman D."/>
            <person name="Pearson M."/>
            <person name="Priest M."/>
            <person name="Roberts A."/>
            <person name="Saif S."/>
            <person name="Shea T."/>
            <person name="Sisk P."/>
            <person name="Stolte C."/>
            <person name="Sykes S."/>
            <person name="Wortman J."/>
            <person name="Nusbaum C."/>
            <person name="Birren B."/>
        </authorList>
    </citation>
    <scope>NUCLEOTIDE SEQUENCE [LARGE SCALE GENOMIC DNA]</scope>
    <source>
        <strain evidence="3">INRA-310</strain>
    </source>
</reference>
<dbReference type="Proteomes" id="UP000018817">
    <property type="component" value="Unassembled WGS sequence"/>
</dbReference>
<dbReference type="GeneID" id="20193604"/>